<dbReference type="PANTHER" id="PTHR11923">
    <property type="entry name" value="SCAVENGER RECEPTOR CLASS B TYPE-1 SR-B1"/>
    <property type="match status" value="1"/>
</dbReference>
<reference evidence="8" key="3">
    <citation type="submission" date="2025-09" db="UniProtKB">
        <authorList>
            <consortium name="Ensembl"/>
        </authorList>
    </citation>
    <scope>IDENTIFICATION</scope>
</reference>
<evidence type="ECO:0000256" key="1">
    <source>
        <dbReference type="ARBA" id="ARBA00004370"/>
    </source>
</evidence>
<reference evidence="8" key="2">
    <citation type="submission" date="2025-08" db="UniProtKB">
        <authorList>
            <consortium name="Ensembl"/>
        </authorList>
    </citation>
    <scope>IDENTIFICATION</scope>
</reference>
<evidence type="ECO:0000256" key="7">
    <source>
        <dbReference type="SAM" id="Phobius"/>
    </source>
</evidence>
<keyword evidence="9" id="KW-1185">Reference proteome</keyword>
<proteinExistence type="inferred from homology"/>
<dbReference type="PRINTS" id="PR01611">
    <property type="entry name" value="LIMPII"/>
</dbReference>
<dbReference type="GO" id="GO:0005764">
    <property type="term" value="C:lysosome"/>
    <property type="evidence" value="ECO:0007669"/>
    <property type="project" value="InterPro"/>
</dbReference>
<dbReference type="GO" id="GO:0006622">
    <property type="term" value="P:protein targeting to lysosome"/>
    <property type="evidence" value="ECO:0007669"/>
    <property type="project" value="TreeGrafter"/>
</dbReference>
<evidence type="ECO:0000256" key="3">
    <source>
        <dbReference type="ARBA" id="ARBA00022692"/>
    </source>
</evidence>
<feature type="transmembrane region" description="Helical" evidence="7">
    <location>
        <begin position="33"/>
        <end position="57"/>
    </location>
</feature>
<evidence type="ECO:0000313" key="8">
    <source>
        <dbReference type="Ensembl" id="ENSECRP00000002463.1"/>
    </source>
</evidence>
<evidence type="ECO:0000313" key="9">
    <source>
        <dbReference type="Proteomes" id="UP000694620"/>
    </source>
</evidence>
<keyword evidence="6" id="KW-0325">Glycoprotein</keyword>
<accession>A0A8C4RGY0</accession>
<evidence type="ECO:0000256" key="4">
    <source>
        <dbReference type="ARBA" id="ARBA00022989"/>
    </source>
</evidence>
<dbReference type="GO" id="GO:0016020">
    <property type="term" value="C:membrane"/>
    <property type="evidence" value="ECO:0007669"/>
    <property type="project" value="UniProtKB-SubCell"/>
</dbReference>
<dbReference type="GO" id="GO:0005044">
    <property type="term" value="F:scavenger receptor activity"/>
    <property type="evidence" value="ECO:0007669"/>
    <property type="project" value="InterPro"/>
</dbReference>
<feature type="transmembrane region" description="Helical" evidence="7">
    <location>
        <begin position="466"/>
        <end position="489"/>
    </location>
</feature>
<dbReference type="Ensembl" id="ENSECRT00000002497.1">
    <property type="protein sequence ID" value="ENSECRP00000002463.1"/>
    <property type="gene ID" value="ENSECRG00000001685.1"/>
</dbReference>
<keyword evidence="5 7" id="KW-0472">Membrane</keyword>
<dbReference type="GeneTree" id="ENSGT00940000153372"/>
<comment type="similarity">
    <text evidence="2">Belongs to the CD36 family.</text>
</comment>
<name>A0A8C4RGY0_ERPCA</name>
<dbReference type="AlphaFoldDB" id="A0A8C4RGY0"/>
<dbReference type="GO" id="GO:0006898">
    <property type="term" value="P:receptor-mediated endocytosis"/>
    <property type="evidence" value="ECO:0007669"/>
    <property type="project" value="TreeGrafter"/>
</dbReference>
<dbReference type="Proteomes" id="UP000694620">
    <property type="component" value="Chromosome 5"/>
</dbReference>
<dbReference type="InterPro" id="IPR005429">
    <property type="entry name" value="LimpII"/>
</dbReference>
<reference evidence="8" key="1">
    <citation type="submission" date="2021-06" db="EMBL/GenBank/DDBJ databases">
        <authorList>
            <consortium name="Wellcome Sanger Institute Data Sharing"/>
        </authorList>
    </citation>
    <scope>NUCLEOTIDE SEQUENCE [LARGE SCALE GENOMIC DNA]</scope>
</reference>
<evidence type="ECO:0000256" key="6">
    <source>
        <dbReference type="ARBA" id="ARBA00023180"/>
    </source>
</evidence>
<keyword evidence="3 7" id="KW-0812">Transmembrane</keyword>
<organism evidence="8 9">
    <name type="scientific">Erpetoichthys calabaricus</name>
    <name type="common">Rope fish</name>
    <name type="synonym">Calamoichthys calabaricus</name>
    <dbReference type="NCBI Taxonomy" id="27687"/>
    <lineage>
        <taxon>Eukaryota</taxon>
        <taxon>Metazoa</taxon>
        <taxon>Chordata</taxon>
        <taxon>Craniata</taxon>
        <taxon>Vertebrata</taxon>
        <taxon>Euteleostomi</taxon>
        <taxon>Actinopterygii</taxon>
        <taxon>Polypteriformes</taxon>
        <taxon>Polypteridae</taxon>
        <taxon>Erpetoichthys</taxon>
    </lineage>
</organism>
<protein>
    <submittedName>
        <fullName evidence="8">Scavenger receptor class B member 2</fullName>
    </submittedName>
</protein>
<evidence type="ECO:0000256" key="2">
    <source>
        <dbReference type="ARBA" id="ARBA00010532"/>
    </source>
</evidence>
<sequence>MSSPSEDSASRVRFSTDSLVSGRRTMVFCKSCFICAIGVASLALLIASIALVLTQVFQDIVNNRVKQEIVLKNGTEAFETWEKPPPPVYMQFYFFHVVNPAEILAGEKPVVKQKGPYTYREFRIKENVDFLDNNTKVSASSKKSYVFVPEMSVSEGDDDFIRTVNVPAVTLMEKFKSNSVLANFISSYMKSINDGLFVTKTVKEFLWGYKDPLLSVVHKFLPTVEEYFGFFYKANATDDGTYMFLTGENDFRDFARIIEWQNKSSLTWWSSDSCNKINGTDGSSFHPLINKSETIYIFSSDLCRSVYAIFEKEVSVNKIPAYRFIIPKEVFANASINPANAGFCVPDGNCLGSGLLNVSKCKQDAPIIMSSPHFYQADEKFVNDIVGMNPNKEDHETSMDINPLTGILVRGAKQLQLNIFVEKIPSFSQTGNVRTLIFPLMYINESVVIDATSAEKVRSVVNQANVVMNIPFMIMALGIIFGVIFIALVCKARTSEVTSDDQVPIIQSAA</sequence>
<dbReference type="Pfam" id="PF01130">
    <property type="entry name" value="CD36"/>
    <property type="match status" value="1"/>
</dbReference>
<dbReference type="InterPro" id="IPR002159">
    <property type="entry name" value="CD36_fam"/>
</dbReference>
<dbReference type="PRINTS" id="PR01609">
    <property type="entry name" value="CD36FAMILY"/>
</dbReference>
<comment type="subcellular location">
    <subcellularLocation>
        <location evidence="1">Membrane</location>
    </subcellularLocation>
</comment>
<evidence type="ECO:0000256" key="5">
    <source>
        <dbReference type="ARBA" id="ARBA00023136"/>
    </source>
</evidence>
<gene>
    <name evidence="8" type="primary">SCARB2</name>
</gene>
<keyword evidence="4 7" id="KW-1133">Transmembrane helix</keyword>
<dbReference type="PANTHER" id="PTHR11923:SF112">
    <property type="entry name" value="LYSOSOME MEMBRANE PROTEIN 2"/>
    <property type="match status" value="1"/>
</dbReference>